<gene>
    <name evidence="2" type="ORF">PGLA2088_LOCUS15827</name>
</gene>
<feature type="compositionally biased region" description="Acidic residues" evidence="1">
    <location>
        <begin position="440"/>
        <end position="496"/>
    </location>
</feature>
<feature type="compositionally biased region" description="Low complexity" evidence="1">
    <location>
        <begin position="300"/>
        <end position="314"/>
    </location>
</feature>
<feature type="region of interest" description="Disordered" evidence="1">
    <location>
        <begin position="923"/>
        <end position="944"/>
    </location>
</feature>
<reference evidence="2" key="1">
    <citation type="submission" date="2021-02" db="EMBL/GenBank/DDBJ databases">
        <authorList>
            <person name="Dougan E. K."/>
            <person name="Rhodes N."/>
            <person name="Thang M."/>
            <person name="Chan C."/>
        </authorList>
    </citation>
    <scope>NUCLEOTIDE SEQUENCE</scope>
</reference>
<feature type="compositionally biased region" description="Low complexity" evidence="1">
    <location>
        <begin position="104"/>
        <end position="138"/>
    </location>
</feature>
<dbReference type="AlphaFoldDB" id="A0A813J5B2"/>
<accession>A0A813J5B2</accession>
<evidence type="ECO:0008006" key="4">
    <source>
        <dbReference type="Google" id="ProtNLM"/>
    </source>
</evidence>
<comment type="caution">
    <text evidence="2">The sequence shown here is derived from an EMBL/GenBank/DDBJ whole genome shotgun (WGS) entry which is preliminary data.</text>
</comment>
<organism evidence="2 3">
    <name type="scientific">Polarella glacialis</name>
    <name type="common">Dinoflagellate</name>
    <dbReference type="NCBI Taxonomy" id="89957"/>
    <lineage>
        <taxon>Eukaryota</taxon>
        <taxon>Sar</taxon>
        <taxon>Alveolata</taxon>
        <taxon>Dinophyceae</taxon>
        <taxon>Suessiales</taxon>
        <taxon>Suessiaceae</taxon>
        <taxon>Polarella</taxon>
    </lineage>
</organism>
<feature type="region of interest" description="Disordered" evidence="1">
    <location>
        <begin position="436"/>
        <end position="496"/>
    </location>
</feature>
<feature type="compositionally biased region" description="Acidic residues" evidence="1">
    <location>
        <begin position="586"/>
        <end position="604"/>
    </location>
</feature>
<feature type="compositionally biased region" description="Polar residues" evidence="1">
    <location>
        <begin position="549"/>
        <end position="565"/>
    </location>
</feature>
<sequence>AWRLRVAVGTRRNRSLEAGDVIRMDKHPAHDPLATSASCSSSRGSTSSSTNVNTTNCTKQSQSSAAFYHNGSSDIKNQSRTCQQQEGQQEQQQQQQQEQHRHQQQQAHGQLWHQHQQLPQPNLEQPASCTSSNSSSSRPESRRIPGAFQGCLRSLASSAACLCAAQSLHSSSVGRPTQGEQALAKDSQKVLVAGCAALRPVPSDATRAWTLEPEVLRAEVIDFLGAADLGFLSCSSTWCRTLADADSVWCRVCLRSWSGKQHSALMRTWLSDRFWPQASPGARSPDVGGSPSMARGRGYRSGSSKGDSSGVRSGAGVERAENEAGSAAMEGNWKERYAFALKDRLRCRILPEELCWDAAHSLTGPLPRRWHLAIHLGRWVDKEVTFSPGGGSVSNFDFRAMNFRVFQEIPWRPHFGSDAGIGQEDLQNDGELLERHVGDEGEEGEEDDIVVEEDEFGEQEVEVGEDGEGVQEEEEVDEADEEDEQEDEEQDLEEDRSQEELLFELRQVEVASRDVLPQQRLLVDLRRQSDAEQPVHTESDDSRLRTGAAETTLTTSGPRTQNDASQGALGMESVADGTASGAEGAAEQEPEPEVPSPESEEEEGPSLGEASSDASARSWVRARFLLRHSQIWGGRLAAADAAAAVGAATGWADGRHPELLRPRFLRPPLAHLGRRFPQAALPFLMPLTLPLTAVPLPFPRQVPVLDRRRRKWRHRQPSSFSLIRVPSLPFLLRVGRTSDWGWSLTPVGGCSAGDDGQNQGFRDRGHIGRALCLESRQLSALEHEHARETPPETFTLYLRASSERCRRSGLDGCWECFESFQGTMRAPTWSGSFVTFEFDADSNGDDTITSSAGDDPPGAEDDGNQAAPLAGVCHMVLGKKGSHAVNLTCRARHDVKNHTEGQLDLYVGQMDQGQPCYWSRGGRHGFPRQQPEGQVGPETKDTEASRNELPLLVLVLTMGMFFGSGSGPPPLGIPTGLPSLEEVATSVSERTCLNRVSL</sequence>
<feature type="region of interest" description="Disordered" evidence="1">
    <location>
        <begin position="279"/>
        <end position="325"/>
    </location>
</feature>
<evidence type="ECO:0000313" key="2">
    <source>
        <dbReference type="EMBL" id="CAE8665144.1"/>
    </source>
</evidence>
<feature type="region of interest" description="Disordered" evidence="1">
    <location>
        <begin position="844"/>
        <end position="866"/>
    </location>
</feature>
<feature type="region of interest" description="Disordered" evidence="1">
    <location>
        <begin position="19"/>
        <end position="142"/>
    </location>
</feature>
<dbReference type="SUPFAM" id="SSF81383">
    <property type="entry name" value="F-box domain"/>
    <property type="match status" value="1"/>
</dbReference>
<feature type="non-terminal residue" evidence="2">
    <location>
        <position position="1"/>
    </location>
</feature>
<proteinExistence type="predicted"/>
<name>A0A813J5B2_POLGL</name>
<feature type="compositionally biased region" description="Polar residues" evidence="1">
    <location>
        <begin position="59"/>
        <end position="82"/>
    </location>
</feature>
<evidence type="ECO:0000313" key="3">
    <source>
        <dbReference type="Proteomes" id="UP000626109"/>
    </source>
</evidence>
<dbReference type="Proteomes" id="UP000626109">
    <property type="component" value="Unassembled WGS sequence"/>
</dbReference>
<protein>
    <recommendedName>
        <fullName evidence="4">F-box domain-containing protein</fullName>
    </recommendedName>
</protein>
<feature type="compositionally biased region" description="Basic and acidic residues" evidence="1">
    <location>
        <begin position="19"/>
        <end position="30"/>
    </location>
</feature>
<feature type="compositionally biased region" description="Basic and acidic residues" evidence="1">
    <location>
        <begin position="527"/>
        <end position="544"/>
    </location>
</feature>
<feature type="compositionally biased region" description="Low complexity" evidence="1">
    <location>
        <begin position="35"/>
        <end position="58"/>
    </location>
</feature>
<evidence type="ECO:0000256" key="1">
    <source>
        <dbReference type="SAM" id="MobiDB-lite"/>
    </source>
</evidence>
<feature type="region of interest" description="Disordered" evidence="1">
    <location>
        <begin position="527"/>
        <end position="614"/>
    </location>
</feature>
<feature type="compositionally biased region" description="Low complexity" evidence="1">
    <location>
        <begin position="83"/>
        <end position="97"/>
    </location>
</feature>
<dbReference type="EMBL" id="CAJNNW010019778">
    <property type="protein sequence ID" value="CAE8665144.1"/>
    <property type="molecule type" value="Genomic_DNA"/>
</dbReference>
<dbReference type="InterPro" id="IPR036047">
    <property type="entry name" value="F-box-like_dom_sf"/>
</dbReference>